<dbReference type="EMBL" id="LT598496">
    <property type="protein sequence ID" value="SBV27897.1"/>
    <property type="molecule type" value="Genomic_DNA"/>
</dbReference>
<dbReference type="STRING" id="307121.GA0070620_3428"/>
<accession>A0A1C3N5N8</accession>
<dbReference type="AlphaFoldDB" id="A0A1C3N5N8"/>
<gene>
    <name evidence="1" type="ORF">GA0070620_3428</name>
</gene>
<reference evidence="2" key="1">
    <citation type="submission" date="2016-06" db="EMBL/GenBank/DDBJ databases">
        <authorList>
            <person name="Varghese N."/>
        </authorList>
    </citation>
    <scope>NUCLEOTIDE SEQUENCE [LARGE SCALE GENOMIC DNA]</scope>
    <source>
        <strain evidence="2">DSM 45344</strain>
    </source>
</reference>
<proteinExistence type="predicted"/>
<evidence type="ECO:0000313" key="1">
    <source>
        <dbReference type="EMBL" id="SBV27897.1"/>
    </source>
</evidence>
<name>A0A1C3N5N8_9ACTN</name>
<dbReference type="Proteomes" id="UP000199393">
    <property type="component" value="Chromosome I"/>
</dbReference>
<evidence type="ECO:0000313" key="2">
    <source>
        <dbReference type="Proteomes" id="UP000199393"/>
    </source>
</evidence>
<protein>
    <submittedName>
        <fullName evidence="1">Uncharacterized protein</fullName>
    </submittedName>
</protein>
<organism evidence="1 2">
    <name type="scientific">Micromonospora krabiensis</name>
    <dbReference type="NCBI Taxonomy" id="307121"/>
    <lineage>
        <taxon>Bacteria</taxon>
        <taxon>Bacillati</taxon>
        <taxon>Actinomycetota</taxon>
        <taxon>Actinomycetes</taxon>
        <taxon>Micromonosporales</taxon>
        <taxon>Micromonosporaceae</taxon>
        <taxon>Micromonospora</taxon>
    </lineage>
</organism>
<sequence>MQSMVDESSARLVFAWKLGMVEAVGRADEETTAALTYLRSTSPAVAGSYIGSVKP</sequence>
<keyword evidence="2" id="KW-1185">Reference proteome</keyword>